<feature type="domain" description="HTH tetR-type" evidence="3">
    <location>
        <begin position="27"/>
        <end position="87"/>
    </location>
</feature>
<dbReference type="RefSeq" id="WP_066765138.1">
    <property type="nucleotide sequence ID" value="NZ_BMIO01000001.1"/>
</dbReference>
<evidence type="ECO:0000313" key="5">
    <source>
        <dbReference type="Proteomes" id="UP000598997"/>
    </source>
</evidence>
<dbReference type="InterPro" id="IPR050109">
    <property type="entry name" value="HTH-type_TetR-like_transc_reg"/>
</dbReference>
<dbReference type="Gene3D" id="1.10.357.10">
    <property type="entry name" value="Tetracycline Repressor, domain 2"/>
    <property type="match status" value="1"/>
</dbReference>
<dbReference type="AlphaFoldDB" id="A0A917DFN0"/>
<dbReference type="PANTHER" id="PTHR30055">
    <property type="entry name" value="HTH-TYPE TRANSCRIPTIONAL REGULATOR RUTR"/>
    <property type="match status" value="1"/>
</dbReference>
<accession>A0A917DFN0</accession>
<dbReference type="PROSITE" id="PS50977">
    <property type="entry name" value="HTH_TETR_2"/>
    <property type="match status" value="1"/>
</dbReference>
<dbReference type="EMBL" id="BMIO01000001">
    <property type="protein sequence ID" value="GGD34366.1"/>
    <property type="molecule type" value="Genomic_DNA"/>
</dbReference>
<keyword evidence="5" id="KW-1185">Reference proteome</keyword>
<evidence type="ECO:0000256" key="1">
    <source>
        <dbReference type="ARBA" id="ARBA00023125"/>
    </source>
</evidence>
<feature type="DNA-binding region" description="H-T-H motif" evidence="2">
    <location>
        <begin position="50"/>
        <end position="69"/>
    </location>
</feature>
<comment type="caution">
    <text evidence="4">The sequence shown here is derived from an EMBL/GenBank/DDBJ whole genome shotgun (WGS) entry which is preliminary data.</text>
</comment>
<dbReference type="PANTHER" id="PTHR30055:SF226">
    <property type="entry name" value="HTH-TYPE TRANSCRIPTIONAL REGULATOR PKSA"/>
    <property type="match status" value="1"/>
</dbReference>
<dbReference type="OrthoDB" id="7504336at2"/>
<dbReference type="SUPFAM" id="SSF46689">
    <property type="entry name" value="Homeodomain-like"/>
    <property type="match status" value="1"/>
</dbReference>
<gene>
    <name evidence="4" type="ORF">GCM10010989_05660</name>
</gene>
<dbReference type="PRINTS" id="PR00455">
    <property type="entry name" value="HTHTETR"/>
</dbReference>
<protein>
    <recommendedName>
        <fullName evidence="3">HTH tetR-type domain-containing protein</fullName>
    </recommendedName>
</protein>
<dbReference type="GO" id="GO:0003700">
    <property type="term" value="F:DNA-binding transcription factor activity"/>
    <property type="evidence" value="ECO:0007669"/>
    <property type="project" value="TreeGrafter"/>
</dbReference>
<dbReference type="Proteomes" id="UP000598997">
    <property type="component" value="Unassembled WGS sequence"/>
</dbReference>
<dbReference type="InterPro" id="IPR009057">
    <property type="entry name" value="Homeodomain-like_sf"/>
</dbReference>
<reference evidence="4 5" key="1">
    <citation type="journal article" date="2014" name="Int. J. Syst. Evol. Microbiol.">
        <title>Complete genome sequence of Corynebacterium casei LMG S-19264T (=DSM 44701T), isolated from a smear-ripened cheese.</title>
        <authorList>
            <consortium name="US DOE Joint Genome Institute (JGI-PGF)"/>
            <person name="Walter F."/>
            <person name="Albersmeier A."/>
            <person name="Kalinowski J."/>
            <person name="Ruckert C."/>
        </authorList>
    </citation>
    <scope>NUCLEOTIDE SEQUENCE [LARGE SCALE GENOMIC DNA]</scope>
    <source>
        <strain evidence="4 5">CGMCC 1.15358</strain>
    </source>
</reference>
<proteinExistence type="predicted"/>
<dbReference type="InterPro" id="IPR001647">
    <property type="entry name" value="HTH_TetR"/>
</dbReference>
<keyword evidence="1 2" id="KW-0238">DNA-binding</keyword>
<dbReference type="Pfam" id="PF00440">
    <property type="entry name" value="TetR_N"/>
    <property type="match status" value="1"/>
</dbReference>
<dbReference type="GO" id="GO:0000976">
    <property type="term" value="F:transcription cis-regulatory region binding"/>
    <property type="evidence" value="ECO:0007669"/>
    <property type="project" value="TreeGrafter"/>
</dbReference>
<evidence type="ECO:0000259" key="3">
    <source>
        <dbReference type="PROSITE" id="PS50977"/>
    </source>
</evidence>
<organism evidence="4 5">
    <name type="scientific">Croceicoccus pelagius</name>
    <dbReference type="NCBI Taxonomy" id="1703341"/>
    <lineage>
        <taxon>Bacteria</taxon>
        <taxon>Pseudomonadati</taxon>
        <taxon>Pseudomonadota</taxon>
        <taxon>Alphaproteobacteria</taxon>
        <taxon>Sphingomonadales</taxon>
        <taxon>Erythrobacteraceae</taxon>
        <taxon>Croceicoccus</taxon>
    </lineage>
</organism>
<evidence type="ECO:0000313" key="4">
    <source>
        <dbReference type="EMBL" id="GGD34366.1"/>
    </source>
</evidence>
<sequence length="240" mass="26513">MADAKVAQKIGKTATDRLGRKLSNNRLMRRAKMMLSTLDLVAERGYEAVTVDQLAAAGGVSKKTIYDIYGSKQGLVAQAVALRLDDLVELFSEELAGSGLDRLLRSVDLTCDAVLHTPALSRALAPMLVKSAEEFHLTSFFERLHRDAIVRMKNERQIQPWVDIDFTARSIMLDQVAVQNMWAGGNIDDDSYPSFARLSVLRIMTPLAKASVRKDLVEEIRQLQDQLCFASTGGEGEAQA</sequence>
<evidence type="ECO:0000256" key="2">
    <source>
        <dbReference type="PROSITE-ProRule" id="PRU00335"/>
    </source>
</evidence>
<name>A0A917DFN0_9SPHN</name>